<dbReference type="SUPFAM" id="SSF53335">
    <property type="entry name" value="S-adenosyl-L-methionine-dependent methyltransferases"/>
    <property type="match status" value="1"/>
</dbReference>
<dbReference type="Pfam" id="PF08241">
    <property type="entry name" value="Methyltransf_11"/>
    <property type="match status" value="1"/>
</dbReference>
<organism evidence="2 3">
    <name type="scientific">Balneatrix alpica</name>
    <dbReference type="NCBI Taxonomy" id="75684"/>
    <lineage>
        <taxon>Bacteria</taxon>
        <taxon>Pseudomonadati</taxon>
        <taxon>Pseudomonadota</taxon>
        <taxon>Gammaproteobacteria</taxon>
        <taxon>Oceanospirillales</taxon>
        <taxon>Balneatrichaceae</taxon>
        <taxon>Balneatrix</taxon>
    </lineage>
</organism>
<dbReference type="Gene3D" id="3.40.50.150">
    <property type="entry name" value="Vaccinia Virus protein VP39"/>
    <property type="match status" value="1"/>
</dbReference>
<evidence type="ECO:0000313" key="2">
    <source>
        <dbReference type="EMBL" id="MFB9885370.1"/>
    </source>
</evidence>
<dbReference type="Proteomes" id="UP001589628">
    <property type="component" value="Unassembled WGS sequence"/>
</dbReference>
<keyword evidence="2" id="KW-0808">Transferase</keyword>
<proteinExistence type="predicted"/>
<sequence>MDQVFKAELQTLQAWLQTAAGKALLTRESQALDRLLPGLFGYHLLQQSVMPDVCLYRESPIRHCMELHASLQDSAVHPRIVLGRPEALPFAENSLDVLLLHHSLDMSLHPHLSLREAVRVLIPGGHLVIVTFNPYGRYGWRKWPGIARGRLSDWLVLLGCRVEHYEGHFVRRWQQPWLRHFQQGLAGWLGSFQIVVATKEVRRITPIRPRWHQRPLVAVPLAKPSMRNRQGD</sequence>
<dbReference type="InterPro" id="IPR013216">
    <property type="entry name" value="Methyltransf_11"/>
</dbReference>
<protein>
    <submittedName>
        <fullName evidence="2">Class I SAM-dependent methyltransferase</fullName>
        <ecNumber evidence="2">2.1.1.-</ecNumber>
    </submittedName>
</protein>
<dbReference type="InterPro" id="IPR029063">
    <property type="entry name" value="SAM-dependent_MTases_sf"/>
</dbReference>
<dbReference type="EC" id="2.1.1.-" evidence="2"/>
<dbReference type="GO" id="GO:0008168">
    <property type="term" value="F:methyltransferase activity"/>
    <property type="evidence" value="ECO:0007669"/>
    <property type="project" value="UniProtKB-KW"/>
</dbReference>
<feature type="domain" description="Methyltransferase type 11" evidence="1">
    <location>
        <begin position="75"/>
        <end position="129"/>
    </location>
</feature>
<keyword evidence="3" id="KW-1185">Reference proteome</keyword>
<evidence type="ECO:0000259" key="1">
    <source>
        <dbReference type="Pfam" id="PF08241"/>
    </source>
</evidence>
<dbReference type="RefSeq" id="WP_027313061.1">
    <property type="nucleotide sequence ID" value="NZ_JBHLZN010000001.1"/>
</dbReference>
<keyword evidence="2" id="KW-0489">Methyltransferase</keyword>
<evidence type="ECO:0000313" key="3">
    <source>
        <dbReference type="Proteomes" id="UP001589628"/>
    </source>
</evidence>
<dbReference type="EMBL" id="JBHLZN010000001">
    <property type="protein sequence ID" value="MFB9885370.1"/>
    <property type="molecule type" value="Genomic_DNA"/>
</dbReference>
<name>A0ABV5Z7Z4_9GAMM</name>
<gene>
    <name evidence="2" type="ORF">ACFFLH_02930</name>
</gene>
<accession>A0ABV5Z7Z4</accession>
<reference evidence="2 3" key="1">
    <citation type="submission" date="2024-09" db="EMBL/GenBank/DDBJ databases">
        <authorList>
            <person name="Sun Q."/>
            <person name="Mori K."/>
        </authorList>
    </citation>
    <scope>NUCLEOTIDE SEQUENCE [LARGE SCALE GENOMIC DNA]</scope>
    <source>
        <strain evidence="2 3">ATCC 51285</strain>
    </source>
</reference>
<comment type="caution">
    <text evidence="2">The sequence shown here is derived from an EMBL/GenBank/DDBJ whole genome shotgun (WGS) entry which is preliminary data.</text>
</comment>
<dbReference type="GO" id="GO:0032259">
    <property type="term" value="P:methylation"/>
    <property type="evidence" value="ECO:0007669"/>
    <property type="project" value="UniProtKB-KW"/>
</dbReference>